<evidence type="ECO:0000256" key="4">
    <source>
        <dbReference type="PROSITE-ProRule" id="PRU00433"/>
    </source>
</evidence>
<evidence type="ECO:0000256" key="2">
    <source>
        <dbReference type="ARBA" id="ARBA00022723"/>
    </source>
</evidence>
<dbReference type="Gene3D" id="1.10.760.10">
    <property type="entry name" value="Cytochrome c-like domain"/>
    <property type="match status" value="1"/>
</dbReference>
<protein>
    <submittedName>
        <fullName evidence="6">Diacylglycerol kinase</fullName>
    </submittedName>
</protein>
<evidence type="ECO:0000259" key="5">
    <source>
        <dbReference type="PROSITE" id="PS51007"/>
    </source>
</evidence>
<dbReference type="AlphaFoldDB" id="A0A2T7UQX7"/>
<dbReference type="PROSITE" id="PS51007">
    <property type="entry name" value="CYTC"/>
    <property type="match status" value="2"/>
</dbReference>
<dbReference type="OrthoDB" id="9811281at2"/>
<evidence type="ECO:0000313" key="6">
    <source>
        <dbReference type="EMBL" id="PVE46991.1"/>
    </source>
</evidence>
<dbReference type="Proteomes" id="UP000244810">
    <property type="component" value="Unassembled WGS sequence"/>
</dbReference>
<dbReference type="RefSeq" id="WP_107752003.1">
    <property type="nucleotide sequence ID" value="NZ_QBKF01000006.1"/>
</dbReference>
<accession>A0A2T7UQX7</accession>
<keyword evidence="1 4" id="KW-0349">Heme</keyword>
<name>A0A2T7UQX7_9RHOB</name>
<keyword evidence="6" id="KW-0418">Kinase</keyword>
<dbReference type="EMBL" id="QDDR01000006">
    <property type="protein sequence ID" value="PVE46991.1"/>
    <property type="molecule type" value="Genomic_DNA"/>
</dbReference>
<sequence>MLARLGTFALVLAAVGGGAFWVLTRPASLSADTLTALQSHSADPQHGEQVFWTAGCASCHTAPSVDATASTEARMVLAGGRSFVTPFGTFRAPNISPDPEAGIGGWTLEQFATAVMLGVSPEGAHYYPAFPYTTYTHATPGDIADLWAYWQMLPADPTPSAAHEVGFPFSMRRGLGLWKMLNFDPAFATPVPEDPEAARGHYLVEALGHCAECHTPRDALGGLDRSQWLAGAPNPVGEGRIPALPPQGWTAFDIAAYLETGFTPEFDTAGGEMADVVANISRIAAPDRAAIAAYLVALRASPNP</sequence>
<keyword evidence="6" id="KW-0808">Transferase</keyword>
<dbReference type="InterPro" id="IPR036909">
    <property type="entry name" value="Cyt_c-like_dom_sf"/>
</dbReference>
<dbReference type="PANTHER" id="PTHR35008">
    <property type="entry name" value="BLL4482 PROTEIN-RELATED"/>
    <property type="match status" value="1"/>
</dbReference>
<evidence type="ECO:0000256" key="1">
    <source>
        <dbReference type="ARBA" id="ARBA00022617"/>
    </source>
</evidence>
<keyword evidence="7" id="KW-1185">Reference proteome</keyword>
<keyword evidence="3 4" id="KW-0408">Iron</keyword>
<evidence type="ECO:0000313" key="7">
    <source>
        <dbReference type="Proteomes" id="UP000244810"/>
    </source>
</evidence>
<dbReference type="InterPro" id="IPR051459">
    <property type="entry name" value="Cytochrome_c-type_DH"/>
</dbReference>
<evidence type="ECO:0000256" key="3">
    <source>
        <dbReference type="ARBA" id="ARBA00023004"/>
    </source>
</evidence>
<dbReference type="GO" id="GO:0009055">
    <property type="term" value="F:electron transfer activity"/>
    <property type="evidence" value="ECO:0007669"/>
    <property type="project" value="InterPro"/>
</dbReference>
<organism evidence="6 7">
    <name type="scientific">Pararhodobacter aggregans</name>
    <dbReference type="NCBI Taxonomy" id="404875"/>
    <lineage>
        <taxon>Bacteria</taxon>
        <taxon>Pseudomonadati</taxon>
        <taxon>Pseudomonadota</taxon>
        <taxon>Alphaproteobacteria</taxon>
        <taxon>Rhodobacterales</taxon>
        <taxon>Paracoccaceae</taxon>
        <taxon>Pararhodobacter</taxon>
    </lineage>
</organism>
<keyword evidence="2 4" id="KW-0479">Metal-binding</keyword>
<dbReference type="GO" id="GO:0020037">
    <property type="term" value="F:heme binding"/>
    <property type="evidence" value="ECO:0007669"/>
    <property type="project" value="InterPro"/>
</dbReference>
<dbReference type="SUPFAM" id="SSF46626">
    <property type="entry name" value="Cytochrome c"/>
    <property type="match status" value="2"/>
</dbReference>
<feature type="domain" description="Cytochrome c" evidence="5">
    <location>
        <begin position="42"/>
        <end position="154"/>
    </location>
</feature>
<gene>
    <name evidence="6" type="ORF">DDE23_12055</name>
</gene>
<dbReference type="GO" id="GO:0016301">
    <property type="term" value="F:kinase activity"/>
    <property type="evidence" value="ECO:0007669"/>
    <property type="project" value="UniProtKB-KW"/>
</dbReference>
<feature type="domain" description="Cytochrome c" evidence="5">
    <location>
        <begin position="195"/>
        <end position="299"/>
    </location>
</feature>
<comment type="caution">
    <text evidence="6">The sequence shown here is derived from an EMBL/GenBank/DDBJ whole genome shotgun (WGS) entry which is preliminary data.</text>
</comment>
<proteinExistence type="predicted"/>
<dbReference type="GO" id="GO:0046872">
    <property type="term" value="F:metal ion binding"/>
    <property type="evidence" value="ECO:0007669"/>
    <property type="project" value="UniProtKB-KW"/>
</dbReference>
<dbReference type="InterPro" id="IPR009056">
    <property type="entry name" value="Cyt_c-like_dom"/>
</dbReference>
<reference evidence="6 7" key="1">
    <citation type="journal article" date="2011" name="Syst. Appl. Microbiol.">
        <title>Defluviimonas denitrificans gen. nov., sp. nov., and Pararhodobacter aggregans gen. nov., sp. nov., non-phototrophic Rhodobacteraceae from the biofilter of a marine aquaculture.</title>
        <authorList>
            <person name="Foesel B.U."/>
            <person name="Drake H.L."/>
            <person name="Schramm A."/>
        </authorList>
    </citation>
    <scope>NUCLEOTIDE SEQUENCE [LARGE SCALE GENOMIC DNA]</scope>
    <source>
        <strain evidence="6 7">D1-19</strain>
    </source>
</reference>
<dbReference type="PANTHER" id="PTHR35008:SF8">
    <property type="entry name" value="ALCOHOL DEHYDROGENASE CYTOCHROME C SUBUNIT"/>
    <property type="match status" value="1"/>
</dbReference>